<dbReference type="EMBL" id="NGLE01000001">
    <property type="protein sequence ID" value="OTO09773.1"/>
    <property type="molecule type" value="Genomic_DNA"/>
</dbReference>
<evidence type="ECO:0000313" key="3">
    <source>
        <dbReference type="EMBL" id="OTO09773.1"/>
    </source>
</evidence>
<feature type="compositionally biased region" description="Basic residues" evidence="1">
    <location>
        <begin position="98"/>
        <end position="110"/>
    </location>
</feature>
<dbReference type="Proteomes" id="UP000195139">
    <property type="component" value="Unassembled WGS sequence"/>
</dbReference>
<protein>
    <submittedName>
        <fullName evidence="3">Uncharacterized protein</fullName>
    </submittedName>
</protein>
<reference evidence="3" key="1">
    <citation type="submission" date="2017-05" db="EMBL/GenBank/DDBJ databases">
        <title>The Genome Sequence of Enterococcus sp. 4G2_DIV0659.</title>
        <authorList>
            <consortium name="The Broad Institute Genomics Platform"/>
            <consortium name="The Broad Institute Genomic Center for Infectious Diseases"/>
            <person name="Earl A."/>
            <person name="Manson A."/>
            <person name="Schwartman J."/>
            <person name="Gilmore M."/>
            <person name="Abouelleil A."/>
            <person name="Cao P."/>
            <person name="Chapman S."/>
            <person name="Cusick C."/>
            <person name="Shea T."/>
            <person name="Young S."/>
            <person name="Neafsey D."/>
            <person name="Nusbaum C."/>
            <person name="Birren B."/>
        </authorList>
    </citation>
    <scope>NUCLEOTIDE SEQUENCE [LARGE SCALE GENOMIC DNA]</scope>
    <source>
        <strain evidence="3">4G2_DIV0659</strain>
    </source>
</reference>
<dbReference type="STRING" id="1834181.A5880_000454"/>
<evidence type="ECO:0000313" key="2">
    <source>
        <dbReference type="EMBL" id="MEI5994964.1"/>
    </source>
</evidence>
<comment type="caution">
    <text evidence="3">The sequence shown here is derived from an EMBL/GenBank/DDBJ whole genome shotgun (WGS) entry which is preliminary data.</text>
</comment>
<feature type="region of interest" description="Disordered" evidence="1">
    <location>
        <begin position="28"/>
        <end position="117"/>
    </location>
</feature>
<proteinExistence type="predicted"/>
<feature type="compositionally biased region" description="Basic and acidic residues" evidence="1">
    <location>
        <begin position="28"/>
        <end position="96"/>
    </location>
</feature>
<dbReference type="AlphaFoldDB" id="A0A242CHQ3"/>
<name>A0A242CHQ3_9ENTE</name>
<dbReference type="EMBL" id="NGLE02000001">
    <property type="protein sequence ID" value="MEI5994964.1"/>
    <property type="molecule type" value="Genomic_DNA"/>
</dbReference>
<evidence type="ECO:0000256" key="1">
    <source>
        <dbReference type="SAM" id="MobiDB-lite"/>
    </source>
</evidence>
<accession>A0A242CHQ3</accession>
<keyword evidence="4" id="KW-1185">Reference proteome</keyword>
<gene>
    <name evidence="3" type="ORF">A5880_000454</name>
    <name evidence="2" type="ORF">A5880_002552</name>
</gene>
<dbReference type="OrthoDB" id="2193973at2"/>
<dbReference type="RefSeq" id="WP_086329395.1">
    <property type="nucleotide sequence ID" value="NZ_NGLE02000001.1"/>
</dbReference>
<sequence>MSKKIIYGLIITLVTGTMGFASIGEAVDDTRSNRTDTYKTERRNQKQREWSDKEMDNYLEEKVKKGELTREQVQEMQKQREESSDMYRNEDREQYGMHRNKNNRNHHSRMRYSCWDN</sequence>
<organism evidence="3">
    <name type="scientific">Candidatus Enterococcus mansonii</name>
    <dbReference type="NCBI Taxonomy" id="1834181"/>
    <lineage>
        <taxon>Bacteria</taxon>
        <taxon>Bacillati</taxon>
        <taxon>Bacillota</taxon>
        <taxon>Bacilli</taxon>
        <taxon>Lactobacillales</taxon>
        <taxon>Enterococcaceae</taxon>
        <taxon>Enterococcus</taxon>
    </lineage>
</organism>
<evidence type="ECO:0000313" key="4">
    <source>
        <dbReference type="Proteomes" id="UP000195139"/>
    </source>
</evidence>
<reference evidence="2 4" key="2">
    <citation type="submission" date="2018-07" db="EMBL/GenBank/DDBJ databases">
        <title>The Genome Sequence of Enterococcus sp. DIV0659b.</title>
        <authorList>
            <consortium name="The Broad Institute Genomics Platform"/>
            <consortium name="The Broad Institute Genomic Center for Infectious Diseases"/>
            <person name="Earl A."/>
            <person name="Manson A."/>
            <person name="Schwartman J."/>
            <person name="Gilmore M."/>
            <person name="Abouelleil A."/>
            <person name="Cao P."/>
            <person name="Chapman S."/>
            <person name="Cusick C."/>
            <person name="Shea T."/>
            <person name="Young S."/>
            <person name="Neafsey D."/>
            <person name="Nusbaum C."/>
            <person name="Birren B."/>
        </authorList>
    </citation>
    <scope>NUCLEOTIDE SEQUENCE [LARGE SCALE GENOMIC DNA]</scope>
    <source>
        <strain evidence="2 4">4G2_DIV0659</strain>
    </source>
</reference>